<reference evidence="3 4" key="1">
    <citation type="submission" date="2019-09" db="EMBL/GenBank/DDBJ databases">
        <title>Mumia zhuanghuii sp. nov. isolated from the intestinal contents of plateau pika (Ochotona curzoniae) in the Qinghai-Tibet plateau of China.</title>
        <authorList>
            <person name="Tian Z."/>
        </authorList>
    </citation>
    <scope>NUCLEOTIDE SEQUENCE [LARGE SCALE GENOMIC DNA]</scope>
    <source>
        <strain evidence="4">350</strain>
    </source>
</reference>
<dbReference type="PANTHER" id="PTHR39639:SF1">
    <property type="entry name" value="DUF262 DOMAIN-CONTAINING PROTEIN"/>
    <property type="match status" value="1"/>
</dbReference>
<feature type="domain" description="GmrSD restriction endonucleases N-terminal" evidence="2">
    <location>
        <begin position="292"/>
        <end position="498"/>
    </location>
</feature>
<accession>A0A5Q6RRP6</accession>
<dbReference type="Proteomes" id="UP000307768">
    <property type="component" value="Unassembled WGS sequence"/>
</dbReference>
<evidence type="ECO:0000313" key="4">
    <source>
        <dbReference type="Proteomes" id="UP000307768"/>
    </source>
</evidence>
<comment type="caution">
    <text evidence="3">The sequence shown here is derived from an EMBL/GenBank/DDBJ whole genome shotgun (WGS) entry which is preliminary data.</text>
</comment>
<name>A0A5Q6RRP6_9ACTN</name>
<evidence type="ECO:0000259" key="2">
    <source>
        <dbReference type="Pfam" id="PF03235"/>
    </source>
</evidence>
<evidence type="ECO:0000313" key="3">
    <source>
        <dbReference type="EMBL" id="KAA1420684.1"/>
    </source>
</evidence>
<gene>
    <name evidence="3" type="ORF">FE697_017230</name>
</gene>
<proteinExistence type="predicted"/>
<protein>
    <submittedName>
        <fullName evidence="3">DUF262 domain-containing protein</fullName>
    </submittedName>
</protein>
<evidence type="ECO:0000256" key="1">
    <source>
        <dbReference type="SAM" id="MobiDB-lite"/>
    </source>
</evidence>
<dbReference type="PANTHER" id="PTHR39639">
    <property type="entry name" value="CHROMOSOME 16, WHOLE GENOME SHOTGUN SEQUENCE"/>
    <property type="match status" value="1"/>
</dbReference>
<feature type="region of interest" description="Disordered" evidence="1">
    <location>
        <begin position="101"/>
        <end position="124"/>
    </location>
</feature>
<dbReference type="Pfam" id="PF03235">
    <property type="entry name" value="GmrSD_N"/>
    <property type="match status" value="1"/>
</dbReference>
<dbReference type="OrthoDB" id="9787127at2"/>
<dbReference type="InterPro" id="IPR004919">
    <property type="entry name" value="GmrSD_N"/>
</dbReference>
<organism evidence="3 4">
    <name type="scientific">Mumia zhuanghuii</name>
    <dbReference type="NCBI Taxonomy" id="2585211"/>
    <lineage>
        <taxon>Bacteria</taxon>
        <taxon>Bacillati</taxon>
        <taxon>Actinomycetota</taxon>
        <taxon>Actinomycetes</taxon>
        <taxon>Propionibacteriales</taxon>
        <taxon>Nocardioidaceae</taxon>
        <taxon>Mumia</taxon>
    </lineage>
</organism>
<dbReference type="EMBL" id="VDFQ02000005">
    <property type="protein sequence ID" value="KAA1420684.1"/>
    <property type="molecule type" value="Genomic_DNA"/>
</dbReference>
<sequence length="730" mass="81190">MYRIANEPVEPLGPGSKEKRSALEALGRAVGADVASIRGKVETGRALASHLGVAWDERAYSAGDTITLVGLNRLLEGAVRRLSPTRGPRMVEVLMQAPPAPRSVDVEGEAMSEDQDEQQREDLQRSVAKAIAELSSTERTETPQGVAVTTPDIEAADVRFDDGSWRGSVGAVQGWLQLPGDLDPSSPEKFDASLADALGTPSRATEADLLAALAERLDRATELRERFLDTMEGVSEGDATLETATRAWVTAWDESVEESEEYESASTGPIRAEADTWPIQQFGQFAADGEIDLAPSYQRADVWPTTDAQMLIESVLRGIPLPSIIILQRLENGRVIYEVVDGKQRLTSILRFIGAHPIALETIEKKKDEWGEPYLRTIFTEDYPAFKKLWRKYEMENLTAQTERKNYFPFPLRKGDVKALSGELEPLRGKYYSEIRSKTITVVGDPRPVKFVFEQAATYKIPVITYKDATDEQIHEVFSLYNKQGKHLNAEEIRNALYHHLDLMRALLVTAGDADDVEVVAPFLAAYDDEWSSTGETLTKSYGFGKAGYKRTKLLSWIASVLLFDGGRPESRSTAGWIDSFLRRVSEDRHDVLRDDETVAAAMILLRRGLDAHAGLDPDVWVPFRNATGQKWQELQLVASLIAFCAAYLILDDELEEVAEDASETIRERSAGWRRPEKTQSREQWRFIAMVVENLLEILGVDGVEADRALRERFGSSGLGTLLGLNTVDV</sequence>
<dbReference type="AlphaFoldDB" id="A0A5Q6RRP6"/>
<feature type="compositionally biased region" description="Acidic residues" evidence="1">
    <location>
        <begin position="106"/>
        <end position="116"/>
    </location>
</feature>